<proteinExistence type="predicted"/>
<evidence type="ECO:0000256" key="1">
    <source>
        <dbReference type="SAM" id="Phobius"/>
    </source>
</evidence>
<evidence type="ECO:0000313" key="2">
    <source>
        <dbReference type="EMBL" id="AUJ24167.1"/>
    </source>
</evidence>
<dbReference type="EMBL" id="CP018622">
    <property type="protein sequence ID" value="AUJ24167.1"/>
    <property type="molecule type" value="Genomic_DNA"/>
</dbReference>
<name>A0A2K9IWW5_9BACI</name>
<dbReference type="Proteomes" id="UP000234237">
    <property type="component" value="Chromosome"/>
</dbReference>
<reference evidence="3" key="1">
    <citation type="submission" date="2016-11" db="EMBL/GenBank/DDBJ databases">
        <title>Complete genome sequence of Virgibacillus pantothenticus 21D, a halophilic bacterium isolated from the deep hypersaline anoxic basin Discovery in the Mediterranean Sea.</title>
        <authorList>
            <person name="Zeaiter Z."/>
            <person name="Booth J.M."/>
            <person name="Prosdocimi E.M."/>
            <person name="Mapelli F."/>
            <person name="Fusi M."/>
            <person name="Daffonchio D."/>
            <person name="Borin S."/>
            <person name="Crotti E."/>
        </authorList>
    </citation>
    <scope>NUCLEOTIDE SEQUENCE [LARGE SCALE GENOMIC DNA]</scope>
    <source>
        <strain evidence="3">21D</strain>
    </source>
</reference>
<organism evidence="2 3">
    <name type="scientific">Virgibacillus dokdonensis</name>
    <dbReference type="NCBI Taxonomy" id="302167"/>
    <lineage>
        <taxon>Bacteria</taxon>
        <taxon>Bacillati</taxon>
        <taxon>Bacillota</taxon>
        <taxon>Bacilli</taxon>
        <taxon>Bacillales</taxon>
        <taxon>Bacillaceae</taxon>
        <taxon>Virgibacillus</taxon>
    </lineage>
</organism>
<keyword evidence="1" id="KW-1133">Transmembrane helix</keyword>
<dbReference type="KEGG" id="vpn:A21D_01055"/>
<dbReference type="AlphaFoldDB" id="A0A2K9IWW5"/>
<evidence type="ECO:0008006" key="4">
    <source>
        <dbReference type="Google" id="ProtNLM"/>
    </source>
</evidence>
<gene>
    <name evidence="2" type="ORF">A21D_01055</name>
</gene>
<protein>
    <recommendedName>
        <fullName evidence="4">MFS transporter</fullName>
    </recommendedName>
</protein>
<dbReference type="STRING" id="302167.GCA_900166595_03949"/>
<evidence type="ECO:0000313" key="3">
    <source>
        <dbReference type="Proteomes" id="UP000234237"/>
    </source>
</evidence>
<keyword evidence="1" id="KW-0812">Transmembrane</keyword>
<feature type="transmembrane region" description="Helical" evidence="1">
    <location>
        <begin position="12"/>
        <end position="36"/>
    </location>
</feature>
<sequence length="57" mass="6065">MYLEVLKNNSNVIYYLLGAAASNLGNVISGLAFMFLAHEITASSVYTTIVAISQVAP</sequence>
<keyword evidence="1" id="KW-0472">Membrane</keyword>
<dbReference type="RefSeq" id="WP_205601105.1">
    <property type="nucleotide sequence ID" value="NZ_CP018622.1"/>
</dbReference>
<accession>A0A2K9IWW5</accession>